<dbReference type="RefSeq" id="WP_068129665.1">
    <property type="nucleotide sequence ID" value="NZ_CP042914.1"/>
</dbReference>
<evidence type="ECO:0000256" key="1">
    <source>
        <dbReference type="ARBA" id="ARBA00007613"/>
    </source>
</evidence>
<organism evidence="3 4">
    <name type="scientific">Roseimaritima ulvae</name>
    <dbReference type="NCBI Taxonomy" id="980254"/>
    <lineage>
        <taxon>Bacteria</taxon>
        <taxon>Pseudomonadati</taxon>
        <taxon>Planctomycetota</taxon>
        <taxon>Planctomycetia</taxon>
        <taxon>Pirellulales</taxon>
        <taxon>Pirellulaceae</taxon>
        <taxon>Roseimaritima</taxon>
    </lineage>
</organism>
<dbReference type="InterPro" id="IPR003423">
    <property type="entry name" value="OMP_efflux"/>
</dbReference>
<sequence length="712" mass="78665">MLAATAFHSGCGIAQRIPPGPHDTTTSYHDSVGLEIEYPQVSACTEQTPQAAVTTTMPHAFEDPSQLPTWDLPLEEAIRLAVGNSPVLRTIGGAVVTSPAATTTIYDPALTHADPLFGAEAALSDFDAQYSGQLYWTKTDQPTNVEQGGLGAAFNPPALQETGAVYFNELSKQTAQGASFALRHAVTYNNTNRPFRQYNSDFIGYVEAEWRQPLMQGSGTYYNQIAGPNAGIGQYNGVLIARINEDVSLADFEAAVITLVADVEEAYWSLYESYRLLEASLRGRESALQTFQYQQVRLEAGAGRQDEEAQAQSQFFQFQALVQNSLASPTGLYATEQRLRYLIGLPATDGQLIKPSSDPTNIQVVFDWDSALSQALTRRVEIRRQKWNIKRRELELVAARLNRRPRLDFLGQYRWRGLGDHLIGDSDPDPLDNLYGSITGGDYQEWQAGLELSFPVGLRAASTAVAHARLNVARERSLLNETELRVSHDLSDAARELERAHTLLQTNYHRWQADLRRLEVLRRRYRDGTDNIAFFLQAQREVVTSESDFYGAITDYNLALRDLHRQKGTLLAYNHVALNEGPWAAGAMNDAYQRGRFFKPRRNPGAVETTPPVSAGPFDPSQPAPQMAAFNANPEMILEQQQPVVTADPSAVPQVARQPELAPTGPVQIAPQPTLSPSALAPPAETPSAALPQLDEDEDSASLKRLLQRYRS</sequence>
<dbReference type="Proteomes" id="UP000325286">
    <property type="component" value="Chromosome"/>
</dbReference>
<gene>
    <name evidence="3" type="ORF">UC8_55410</name>
</gene>
<protein>
    <submittedName>
        <fullName evidence="3">Outer membrane efflux protein</fullName>
    </submittedName>
</protein>
<dbReference type="GO" id="GO:0015562">
    <property type="term" value="F:efflux transmembrane transporter activity"/>
    <property type="evidence" value="ECO:0007669"/>
    <property type="project" value="InterPro"/>
</dbReference>
<keyword evidence="4" id="KW-1185">Reference proteome</keyword>
<proteinExistence type="inferred from homology"/>
<feature type="region of interest" description="Disordered" evidence="2">
    <location>
        <begin position="599"/>
        <end position="627"/>
    </location>
</feature>
<evidence type="ECO:0000256" key="2">
    <source>
        <dbReference type="SAM" id="MobiDB-lite"/>
    </source>
</evidence>
<dbReference type="InterPro" id="IPR010131">
    <property type="entry name" value="MdtP/NodT-like"/>
</dbReference>
<feature type="region of interest" description="Disordered" evidence="2">
    <location>
        <begin position="644"/>
        <end position="699"/>
    </location>
</feature>
<dbReference type="OrthoDB" id="229865at2"/>
<dbReference type="EMBL" id="CP042914">
    <property type="protein sequence ID" value="QEG43491.1"/>
    <property type="molecule type" value="Genomic_DNA"/>
</dbReference>
<dbReference type="PANTHER" id="PTHR30203">
    <property type="entry name" value="OUTER MEMBRANE CATION EFFLUX PROTEIN"/>
    <property type="match status" value="1"/>
</dbReference>
<feature type="compositionally biased region" description="Low complexity" evidence="2">
    <location>
        <begin position="670"/>
        <end position="692"/>
    </location>
</feature>
<dbReference type="AlphaFoldDB" id="A0A5B9R967"/>
<dbReference type="SUPFAM" id="SSF56954">
    <property type="entry name" value="Outer membrane efflux proteins (OEP)"/>
    <property type="match status" value="1"/>
</dbReference>
<dbReference type="Pfam" id="PF02321">
    <property type="entry name" value="OEP"/>
    <property type="match status" value="2"/>
</dbReference>
<evidence type="ECO:0000313" key="3">
    <source>
        <dbReference type="EMBL" id="QEG43491.1"/>
    </source>
</evidence>
<evidence type="ECO:0000313" key="4">
    <source>
        <dbReference type="Proteomes" id="UP000325286"/>
    </source>
</evidence>
<dbReference type="PANTHER" id="PTHR30203:SF33">
    <property type="entry name" value="BLR4455 PROTEIN"/>
    <property type="match status" value="1"/>
</dbReference>
<reference evidence="3 4" key="1">
    <citation type="submission" date="2019-08" db="EMBL/GenBank/DDBJ databases">
        <title>Deep-cultivation of Planctomycetes and their phenomic and genomic characterization uncovers novel biology.</title>
        <authorList>
            <person name="Wiegand S."/>
            <person name="Jogler M."/>
            <person name="Boedeker C."/>
            <person name="Pinto D."/>
            <person name="Vollmers J."/>
            <person name="Rivas-Marin E."/>
            <person name="Kohn T."/>
            <person name="Peeters S.H."/>
            <person name="Heuer A."/>
            <person name="Rast P."/>
            <person name="Oberbeckmann S."/>
            <person name="Bunk B."/>
            <person name="Jeske O."/>
            <person name="Meyerdierks A."/>
            <person name="Storesund J.E."/>
            <person name="Kallscheuer N."/>
            <person name="Luecker S."/>
            <person name="Lage O.M."/>
            <person name="Pohl T."/>
            <person name="Merkel B.J."/>
            <person name="Hornburger P."/>
            <person name="Mueller R.-W."/>
            <person name="Bruemmer F."/>
            <person name="Labrenz M."/>
            <person name="Spormann A.M."/>
            <person name="Op den Camp H."/>
            <person name="Overmann J."/>
            <person name="Amann R."/>
            <person name="Jetten M.S.M."/>
            <person name="Mascher T."/>
            <person name="Medema M.H."/>
            <person name="Devos D.P."/>
            <person name="Kaster A.-K."/>
            <person name="Ovreas L."/>
            <person name="Rohde M."/>
            <person name="Galperin M.Y."/>
            <person name="Jogler C."/>
        </authorList>
    </citation>
    <scope>NUCLEOTIDE SEQUENCE [LARGE SCALE GENOMIC DNA]</scope>
    <source>
        <strain evidence="3 4">UC8</strain>
    </source>
</reference>
<comment type="similarity">
    <text evidence="1">Belongs to the outer membrane factor (OMF) (TC 1.B.17) family.</text>
</comment>
<name>A0A5B9R967_9BACT</name>
<dbReference type="KEGG" id="rul:UC8_55410"/>
<dbReference type="Gene3D" id="1.20.1600.10">
    <property type="entry name" value="Outer membrane efflux proteins (OEP)"/>
    <property type="match status" value="1"/>
</dbReference>
<accession>A0A5B9R967</accession>